<dbReference type="Pfam" id="PF01490">
    <property type="entry name" value="Aa_trans"/>
    <property type="match status" value="1"/>
</dbReference>
<dbReference type="Proteomes" id="UP001177003">
    <property type="component" value="Chromosome 4"/>
</dbReference>
<dbReference type="AlphaFoldDB" id="A0AA36E4X8"/>
<keyword evidence="2 6" id="KW-0812">Transmembrane</keyword>
<dbReference type="EMBL" id="OX465080">
    <property type="protein sequence ID" value="CAI9283196.1"/>
    <property type="molecule type" value="Genomic_DNA"/>
</dbReference>
<proteinExistence type="predicted"/>
<dbReference type="InterPro" id="IPR013057">
    <property type="entry name" value="AA_transpt_TM"/>
</dbReference>
<accession>A0AA36E4X8</accession>
<feature type="transmembrane region" description="Helical" evidence="6">
    <location>
        <begin position="158"/>
        <end position="177"/>
    </location>
</feature>
<evidence type="ECO:0000256" key="4">
    <source>
        <dbReference type="ARBA" id="ARBA00022989"/>
    </source>
</evidence>
<keyword evidence="5 6" id="KW-0472">Membrane</keyword>
<dbReference type="GO" id="GO:0005774">
    <property type="term" value="C:vacuolar membrane"/>
    <property type="evidence" value="ECO:0007669"/>
    <property type="project" value="TreeGrafter"/>
</dbReference>
<dbReference type="GO" id="GO:0015179">
    <property type="term" value="F:L-amino acid transmembrane transporter activity"/>
    <property type="evidence" value="ECO:0007669"/>
    <property type="project" value="TreeGrafter"/>
</dbReference>
<sequence length="313" mass="34513">MEVNKQDDYSLTIPLLITNGDVGTKGKEEQYTNNTATGTASFISTCFNALNALSGVGILSIPYALASGGWLTLILLLVIASSTFFTGLLIQRCMDSDPTIRTYPDIGERAFGKAGRTLISISMNIELYLVATGFLILEGDNLCKLFPDIDFDIYGTRIGSKTAFIVIIAILILPTSLLNDMSILSYISASGVLASVIILSSVFWAGVFDGIGFQEKGNIVKWNGVPSAISLYAFCYCAHPVFSHPIYFHEKATPILKGLVLLFCLFYDYLLINGSYRLPYVWVESRVRDYVKPPYQQDKFKGGNIHHPRYSNS</sequence>
<evidence type="ECO:0000256" key="2">
    <source>
        <dbReference type="ARBA" id="ARBA00022692"/>
    </source>
</evidence>
<feature type="transmembrane region" description="Helical" evidence="6">
    <location>
        <begin position="254"/>
        <end position="272"/>
    </location>
</feature>
<evidence type="ECO:0000256" key="5">
    <source>
        <dbReference type="ARBA" id="ARBA00023136"/>
    </source>
</evidence>
<evidence type="ECO:0000259" key="7">
    <source>
        <dbReference type="Pfam" id="PF01490"/>
    </source>
</evidence>
<name>A0AA36E4X8_LACSI</name>
<feature type="transmembrane region" description="Helical" evidence="6">
    <location>
        <begin position="42"/>
        <end position="63"/>
    </location>
</feature>
<feature type="transmembrane region" description="Helical" evidence="6">
    <location>
        <begin position="70"/>
        <end position="90"/>
    </location>
</feature>
<evidence type="ECO:0000313" key="9">
    <source>
        <dbReference type="Proteomes" id="UP001177003"/>
    </source>
</evidence>
<feature type="transmembrane region" description="Helical" evidence="6">
    <location>
        <begin position="118"/>
        <end position="137"/>
    </location>
</feature>
<dbReference type="PANTHER" id="PTHR22950:SF705">
    <property type="entry name" value="AMINO ACID TRANSPORTER AVT1I-LIKE"/>
    <property type="match status" value="1"/>
</dbReference>
<feature type="domain" description="Amino acid transporter transmembrane" evidence="7">
    <location>
        <begin position="39"/>
        <end position="242"/>
    </location>
</feature>
<comment type="subcellular location">
    <subcellularLocation>
        <location evidence="1">Membrane</location>
        <topology evidence="1">Multi-pass membrane protein</topology>
    </subcellularLocation>
</comment>
<keyword evidence="3" id="KW-0813">Transport</keyword>
<feature type="transmembrane region" description="Helical" evidence="6">
    <location>
        <begin position="183"/>
        <end position="208"/>
    </location>
</feature>
<protein>
    <recommendedName>
        <fullName evidence="7">Amino acid transporter transmembrane domain-containing protein</fullName>
    </recommendedName>
</protein>
<keyword evidence="4 6" id="KW-1133">Transmembrane helix</keyword>
<keyword evidence="9" id="KW-1185">Reference proteome</keyword>
<feature type="transmembrane region" description="Helical" evidence="6">
    <location>
        <begin position="229"/>
        <end position="248"/>
    </location>
</feature>
<reference evidence="8" key="1">
    <citation type="submission" date="2023-04" db="EMBL/GenBank/DDBJ databases">
        <authorList>
            <person name="Vijverberg K."/>
            <person name="Xiong W."/>
            <person name="Schranz E."/>
        </authorList>
    </citation>
    <scope>NUCLEOTIDE SEQUENCE</scope>
</reference>
<gene>
    <name evidence="8" type="ORF">LSALG_LOCUS22803</name>
</gene>
<evidence type="ECO:0000256" key="6">
    <source>
        <dbReference type="SAM" id="Phobius"/>
    </source>
</evidence>
<keyword evidence="3" id="KW-0029">Amino-acid transport</keyword>
<evidence type="ECO:0000256" key="1">
    <source>
        <dbReference type="ARBA" id="ARBA00004141"/>
    </source>
</evidence>
<evidence type="ECO:0000256" key="3">
    <source>
        <dbReference type="ARBA" id="ARBA00022970"/>
    </source>
</evidence>
<evidence type="ECO:0000313" key="8">
    <source>
        <dbReference type="EMBL" id="CAI9283196.1"/>
    </source>
</evidence>
<organism evidence="8 9">
    <name type="scientific">Lactuca saligna</name>
    <name type="common">Willowleaf lettuce</name>
    <dbReference type="NCBI Taxonomy" id="75948"/>
    <lineage>
        <taxon>Eukaryota</taxon>
        <taxon>Viridiplantae</taxon>
        <taxon>Streptophyta</taxon>
        <taxon>Embryophyta</taxon>
        <taxon>Tracheophyta</taxon>
        <taxon>Spermatophyta</taxon>
        <taxon>Magnoliopsida</taxon>
        <taxon>eudicotyledons</taxon>
        <taxon>Gunneridae</taxon>
        <taxon>Pentapetalae</taxon>
        <taxon>asterids</taxon>
        <taxon>campanulids</taxon>
        <taxon>Asterales</taxon>
        <taxon>Asteraceae</taxon>
        <taxon>Cichorioideae</taxon>
        <taxon>Cichorieae</taxon>
        <taxon>Lactucinae</taxon>
        <taxon>Lactuca</taxon>
    </lineage>
</organism>
<dbReference type="PANTHER" id="PTHR22950">
    <property type="entry name" value="AMINO ACID TRANSPORTER"/>
    <property type="match status" value="1"/>
</dbReference>